<dbReference type="Pfam" id="PF00503">
    <property type="entry name" value="G-alpha"/>
    <property type="match status" value="1"/>
</dbReference>
<evidence type="ECO:0000256" key="5">
    <source>
        <dbReference type="PIRSR" id="PIRSR601019-1"/>
    </source>
</evidence>
<evidence type="ECO:0000313" key="9">
    <source>
        <dbReference type="Proteomes" id="UP000053477"/>
    </source>
</evidence>
<evidence type="ECO:0000256" key="1">
    <source>
        <dbReference type="ARBA" id="ARBA00022723"/>
    </source>
</evidence>
<feature type="region of interest" description="Disordered" evidence="7">
    <location>
        <begin position="1"/>
        <end position="38"/>
    </location>
</feature>
<dbReference type="GO" id="GO:0005834">
    <property type="term" value="C:heterotrimeric G-protein complex"/>
    <property type="evidence" value="ECO:0007669"/>
    <property type="project" value="TreeGrafter"/>
</dbReference>
<dbReference type="PRINTS" id="PR00318">
    <property type="entry name" value="GPROTEINA"/>
</dbReference>
<dbReference type="Gene3D" id="1.10.400.10">
    <property type="entry name" value="GI Alpha 1, domain 2-like"/>
    <property type="match status" value="1"/>
</dbReference>
<proteinExistence type="predicted"/>
<keyword evidence="1 6" id="KW-0479">Metal-binding</keyword>
<dbReference type="GO" id="GO:0001664">
    <property type="term" value="F:G protein-coupled receptor binding"/>
    <property type="evidence" value="ECO:0007669"/>
    <property type="project" value="TreeGrafter"/>
</dbReference>
<feature type="region of interest" description="Disordered" evidence="7">
    <location>
        <begin position="255"/>
        <end position="278"/>
    </location>
</feature>
<dbReference type="InterPro" id="IPR001019">
    <property type="entry name" value="Gprotein_alpha_su"/>
</dbReference>
<name>A0A0H2S4E2_9AGAM</name>
<evidence type="ECO:0000256" key="7">
    <source>
        <dbReference type="SAM" id="MobiDB-lite"/>
    </source>
</evidence>
<evidence type="ECO:0000256" key="4">
    <source>
        <dbReference type="ARBA" id="ARBA00023224"/>
    </source>
</evidence>
<gene>
    <name evidence="8" type="ORF">SCHPADRAFT_96897</name>
</gene>
<dbReference type="STRING" id="27342.A0A0H2S4E2"/>
<dbReference type="PROSITE" id="PS51882">
    <property type="entry name" value="G_ALPHA"/>
    <property type="match status" value="1"/>
</dbReference>
<dbReference type="AlphaFoldDB" id="A0A0H2S4E2"/>
<keyword evidence="9" id="KW-1185">Reference proteome</keyword>
<dbReference type="SUPFAM" id="SSF52540">
    <property type="entry name" value="P-loop containing nucleoside triphosphate hydrolases"/>
    <property type="match status" value="1"/>
</dbReference>
<keyword evidence="3 5" id="KW-0342">GTP-binding</keyword>
<dbReference type="PANTHER" id="PTHR10218">
    <property type="entry name" value="GTP-BINDING PROTEIN ALPHA SUBUNIT"/>
    <property type="match status" value="1"/>
</dbReference>
<dbReference type="GO" id="GO:0003924">
    <property type="term" value="F:GTPase activity"/>
    <property type="evidence" value="ECO:0007669"/>
    <property type="project" value="InterPro"/>
</dbReference>
<feature type="binding site" evidence="5">
    <location>
        <begin position="436"/>
        <end position="439"/>
    </location>
    <ligand>
        <name>GTP</name>
        <dbReference type="ChEBI" id="CHEBI:37565"/>
    </ligand>
</feature>
<keyword evidence="6" id="KW-0460">Magnesium</keyword>
<sequence>MGITADADPFALALRPPADETPEERDVRLQAEAEAKRRSDEIDSMLQAEALSLKKRQKREIRVLLLGQGESGKSTTLKNFQLSYAQRSWAAEKSAWRVVIQLNVVRSVNFIAAAVEKELEAYKAAIAGEVQELDPDADVDIDNDIEAGTSSAEGRRASTPSTFSSQSLFIGSNPAAKNLVKKADELTALIARLKPLYGVQRALERMLGREGTDEACENAPVKATNGFGIPKLKTRRSTEFFVRTTGWKDTLTRFQAQMRSRSSTGSSTESPTDVRRDQVGAKLANCSSDMIALWGDSAVREFTGKMSDGLGDEAEFFLGNIARIVDPLYAPTDEDVIRARLRTMGVQEHRIKMENGPYQGREWVVYDVGGARSQRAQWAKYFSAIHAIIFLAPISAFDQHLHEDRRVNRLDDTVQLWKQVCSNKLIQNTEIVVFLNKQDLLARKLASGIRFSSWVRNYRGAEDAESVSNYLKTKFTDIFRQSQRPPSSLHMFFTSVVDTKATSITLVAVQDGILKNHLSDLDLI</sequence>
<evidence type="ECO:0000256" key="2">
    <source>
        <dbReference type="ARBA" id="ARBA00022741"/>
    </source>
</evidence>
<feature type="compositionally biased region" description="Low complexity" evidence="7">
    <location>
        <begin position="259"/>
        <end position="270"/>
    </location>
</feature>
<accession>A0A0H2S4E2</accession>
<keyword evidence="2 5" id="KW-0547">Nucleotide-binding</keyword>
<dbReference type="OrthoDB" id="5817230at2759"/>
<evidence type="ECO:0000313" key="8">
    <source>
        <dbReference type="EMBL" id="KLO18972.1"/>
    </source>
</evidence>
<dbReference type="GO" id="GO:0007188">
    <property type="term" value="P:adenylate cyclase-modulating G protein-coupled receptor signaling pathway"/>
    <property type="evidence" value="ECO:0007669"/>
    <property type="project" value="TreeGrafter"/>
</dbReference>
<dbReference type="GO" id="GO:0046872">
    <property type="term" value="F:metal ion binding"/>
    <property type="evidence" value="ECO:0007669"/>
    <property type="project" value="UniProtKB-KW"/>
</dbReference>
<feature type="compositionally biased region" description="Basic and acidic residues" evidence="7">
    <location>
        <begin position="24"/>
        <end position="38"/>
    </location>
</feature>
<dbReference type="EMBL" id="KQ085890">
    <property type="protein sequence ID" value="KLO18972.1"/>
    <property type="molecule type" value="Genomic_DNA"/>
</dbReference>
<dbReference type="GO" id="GO:0005525">
    <property type="term" value="F:GTP binding"/>
    <property type="evidence" value="ECO:0007669"/>
    <property type="project" value="UniProtKB-KW"/>
</dbReference>
<reference evidence="8 9" key="1">
    <citation type="submission" date="2015-04" db="EMBL/GenBank/DDBJ databases">
        <title>Complete genome sequence of Schizopora paradoxa KUC8140, a cosmopolitan wood degrader in East Asia.</title>
        <authorList>
            <consortium name="DOE Joint Genome Institute"/>
            <person name="Min B."/>
            <person name="Park H."/>
            <person name="Jang Y."/>
            <person name="Kim J.-J."/>
            <person name="Kim K.H."/>
            <person name="Pangilinan J."/>
            <person name="Lipzen A."/>
            <person name="Riley R."/>
            <person name="Grigoriev I.V."/>
            <person name="Spatafora J.W."/>
            <person name="Choi I.-G."/>
        </authorList>
    </citation>
    <scope>NUCLEOTIDE SEQUENCE [LARGE SCALE GENOMIC DNA]</scope>
    <source>
        <strain evidence="8 9">KUC8140</strain>
    </source>
</reference>
<dbReference type="SMART" id="SM00275">
    <property type="entry name" value="G_alpha"/>
    <property type="match status" value="1"/>
</dbReference>
<dbReference type="PANTHER" id="PTHR10218:SF360">
    <property type="entry name" value="GUANINE NUCLEOTIDE-BINDING PROTEIN SUBUNIT ALPHA HOMOLOG"/>
    <property type="match status" value="1"/>
</dbReference>
<dbReference type="InParanoid" id="A0A0H2S4E2"/>
<dbReference type="Gene3D" id="3.40.50.300">
    <property type="entry name" value="P-loop containing nucleotide triphosphate hydrolases"/>
    <property type="match status" value="2"/>
</dbReference>
<evidence type="ECO:0000256" key="6">
    <source>
        <dbReference type="PIRSR" id="PIRSR601019-2"/>
    </source>
</evidence>
<dbReference type="Proteomes" id="UP000053477">
    <property type="component" value="Unassembled WGS sequence"/>
</dbReference>
<dbReference type="GO" id="GO:0031683">
    <property type="term" value="F:G-protein beta/gamma-subunit complex binding"/>
    <property type="evidence" value="ECO:0007669"/>
    <property type="project" value="InterPro"/>
</dbReference>
<protein>
    <submittedName>
        <fullName evidence="8">G-alpha-domain-containing protein</fullName>
    </submittedName>
</protein>
<keyword evidence="4" id="KW-0807">Transducer</keyword>
<dbReference type="InterPro" id="IPR027417">
    <property type="entry name" value="P-loop_NTPase"/>
</dbReference>
<evidence type="ECO:0000256" key="3">
    <source>
        <dbReference type="ARBA" id="ARBA00023134"/>
    </source>
</evidence>
<organism evidence="8 9">
    <name type="scientific">Schizopora paradoxa</name>
    <dbReference type="NCBI Taxonomy" id="27342"/>
    <lineage>
        <taxon>Eukaryota</taxon>
        <taxon>Fungi</taxon>
        <taxon>Dikarya</taxon>
        <taxon>Basidiomycota</taxon>
        <taxon>Agaricomycotina</taxon>
        <taxon>Agaricomycetes</taxon>
        <taxon>Hymenochaetales</taxon>
        <taxon>Schizoporaceae</taxon>
        <taxon>Schizopora</taxon>
    </lineage>
</organism>
<dbReference type="SUPFAM" id="SSF47895">
    <property type="entry name" value="Transducin (alpha subunit), insertion domain"/>
    <property type="match status" value="1"/>
</dbReference>
<dbReference type="FunFam" id="3.40.50.300:FF:000692">
    <property type="entry name" value="Guanine nucleotide-binding protein subunit alpha"/>
    <property type="match status" value="1"/>
</dbReference>
<dbReference type="GO" id="GO:0005737">
    <property type="term" value="C:cytoplasm"/>
    <property type="evidence" value="ECO:0007669"/>
    <property type="project" value="TreeGrafter"/>
</dbReference>
<feature type="binding site" evidence="6">
    <location>
        <position position="343"/>
    </location>
    <ligand>
        <name>Mg(2+)</name>
        <dbReference type="ChEBI" id="CHEBI:18420"/>
    </ligand>
</feature>
<dbReference type="InterPro" id="IPR011025">
    <property type="entry name" value="GproteinA_insert"/>
</dbReference>